<feature type="compositionally biased region" description="Basic and acidic residues" evidence="1">
    <location>
        <begin position="49"/>
        <end position="58"/>
    </location>
</feature>
<feature type="compositionally biased region" description="Basic and acidic residues" evidence="1">
    <location>
        <begin position="87"/>
        <end position="101"/>
    </location>
</feature>
<dbReference type="AlphaFoldDB" id="A0A6H5FTW6"/>
<dbReference type="Proteomes" id="UP000479000">
    <property type="component" value="Unassembled WGS sequence"/>
</dbReference>
<gene>
    <name evidence="2" type="ORF">NTEN_LOCUS76</name>
    <name evidence="3" type="ORF">NTEN_LOCUS77</name>
</gene>
<keyword evidence="4" id="KW-1185">Reference proteome</keyword>
<dbReference type="EMBL" id="CADCXU010000123">
    <property type="protein sequence ID" value="CAA9993090.1"/>
    <property type="molecule type" value="Genomic_DNA"/>
</dbReference>
<evidence type="ECO:0000256" key="1">
    <source>
        <dbReference type="SAM" id="MobiDB-lite"/>
    </source>
</evidence>
<reference evidence="2 4" key="1">
    <citation type="submission" date="2020-02" db="EMBL/GenBank/DDBJ databases">
        <authorList>
            <person name="Ferguson B K."/>
        </authorList>
    </citation>
    <scope>NUCLEOTIDE SEQUENCE [LARGE SCALE GENOMIC DNA]</scope>
</reference>
<proteinExistence type="predicted"/>
<evidence type="ECO:0000313" key="4">
    <source>
        <dbReference type="Proteomes" id="UP000479000"/>
    </source>
</evidence>
<protein>
    <submittedName>
        <fullName evidence="2">Uncharacterized protein</fullName>
    </submittedName>
</protein>
<accession>A0A6H5FTW6</accession>
<name>A0A6H5FTW6_9HEMI</name>
<feature type="compositionally biased region" description="Polar residues" evidence="1">
    <location>
        <begin position="59"/>
        <end position="71"/>
    </location>
</feature>
<organism evidence="2 4">
    <name type="scientific">Nesidiocoris tenuis</name>
    <dbReference type="NCBI Taxonomy" id="355587"/>
    <lineage>
        <taxon>Eukaryota</taxon>
        <taxon>Metazoa</taxon>
        <taxon>Ecdysozoa</taxon>
        <taxon>Arthropoda</taxon>
        <taxon>Hexapoda</taxon>
        <taxon>Insecta</taxon>
        <taxon>Pterygota</taxon>
        <taxon>Neoptera</taxon>
        <taxon>Paraneoptera</taxon>
        <taxon>Hemiptera</taxon>
        <taxon>Heteroptera</taxon>
        <taxon>Panheteroptera</taxon>
        <taxon>Cimicomorpha</taxon>
        <taxon>Miridae</taxon>
        <taxon>Dicyphina</taxon>
        <taxon>Nesidiocoris</taxon>
    </lineage>
</organism>
<evidence type="ECO:0000313" key="2">
    <source>
        <dbReference type="EMBL" id="CAA9993089.1"/>
    </source>
</evidence>
<sequence>MWYLRIGRENRRETTGCGYCRHYQAKPQELQLPRVQDAGNAVKSLEVQAVRENKKSEPIRSSSALTGNESQSSHHAEGDPFHSIIGKVEKAKGNWKTRTLE</sequence>
<feature type="non-terminal residue" evidence="2">
    <location>
        <position position="101"/>
    </location>
</feature>
<dbReference type="EMBL" id="CADCXU010000122">
    <property type="protein sequence ID" value="CAA9993089.1"/>
    <property type="molecule type" value="Genomic_DNA"/>
</dbReference>
<evidence type="ECO:0000313" key="3">
    <source>
        <dbReference type="EMBL" id="CAA9993090.1"/>
    </source>
</evidence>
<feature type="region of interest" description="Disordered" evidence="1">
    <location>
        <begin position="46"/>
        <end position="101"/>
    </location>
</feature>